<keyword evidence="4" id="KW-1015">Disulfide bond</keyword>
<feature type="binding site" evidence="3">
    <location>
        <position position="202"/>
    </location>
    <ligand>
        <name>Cu cation</name>
        <dbReference type="ChEBI" id="CHEBI:23378"/>
    </ligand>
</feature>
<keyword evidence="2 3" id="KW-0186">Copper</keyword>
<reference evidence="7" key="1">
    <citation type="journal article" date="2020" name="mSystems">
        <title>Genome- and Community-Level Interaction Insights into Carbon Utilization and Element Cycling Functions of Hydrothermarchaeota in Hydrothermal Sediment.</title>
        <authorList>
            <person name="Zhou Z."/>
            <person name="Liu Y."/>
            <person name="Xu W."/>
            <person name="Pan J."/>
            <person name="Luo Z.H."/>
            <person name="Li M."/>
        </authorList>
    </citation>
    <scope>NUCLEOTIDE SEQUENCE [LARGE SCALE GENOMIC DNA]</scope>
    <source>
        <strain evidence="7">SpSt-1056</strain>
    </source>
</reference>
<protein>
    <submittedName>
        <fullName evidence="7">SCO family protein</fullName>
    </submittedName>
</protein>
<accession>A0A7C5Q6U5</accession>
<comment type="similarity">
    <text evidence="1">Belongs to the SCO1/2 family.</text>
</comment>
<dbReference type="PANTHER" id="PTHR12151:SF25">
    <property type="entry name" value="LINALOOL DEHYDRATASE_ISOMERASE DOMAIN-CONTAINING PROTEIN"/>
    <property type="match status" value="1"/>
</dbReference>
<organism evidence="7">
    <name type="scientific">Caldiarchaeum subterraneum</name>
    <dbReference type="NCBI Taxonomy" id="311458"/>
    <lineage>
        <taxon>Archaea</taxon>
        <taxon>Nitrososphaerota</taxon>
        <taxon>Candidatus Caldarchaeales</taxon>
        <taxon>Candidatus Caldarchaeaceae</taxon>
        <taxon>Candidatus Caldarchaeum</taxon>
    </lineage>
</organism>
<keyword evidence="5" id="KW-0812">Transmembrane</keyword>
<feature type="disulfide bond" description="Redox-active" evidence="4">
    <location>
        <begin position="113"/>
        <end position="117"/>
    </location>
</feature>
<keyword evidence="5" id="KW-0472">Membrane</keyword>
<proteinExistence type="inferred from homology"/>
<dbReference type="PANTHER" id="PTHR12151">
    <property type="entry name" value="ELECTRON TRANSPORT PROTIN SCO1/SENC FAMILY MEMBER"/>
    <property type="match status" value="1"/>
</dbReference>
<dbReference type="PROSITE" id="PS51352">
    <property type="entry name" value="THIOREDOXIN_2"/>
    <property type="match status" value="1"/>
</dbReference>
<evidence type="ECO:0000256" key="2">
    <source>
        <dbReference type="ARBA" id="ARBA00023008"/>
    </source>
</evidence>
<keyword evidence="3" id="KW-0479">Metal-binding</keyword>
<feature type="binding site" evidence="3">
    <location>
        <position position="117"/>
    </location>
    <ligand>
        <name>Cu cation</name>
        <dbReference type="ChEBI" id="CHEBI:23378"/>
    </ligand>
</feature>
<evidence type="ECO:0000256" key="3">
    <source>
        <dbReference type="PIRSR" id="PIRSR603782-1"/>
    </source>
</evidence>
<dbReference type="Gene3D" id="3.40.30.10">
    <property type="entry name" value="Glutaredoxin"/>
    <property type="match status" value="1"/>
</dbReference>
<evidence type="ECO:0000256" key="1">
    <source>
        <dbReference type="ARBA" id="ARBA00010996"/>
    </source>
</evidence>
<feature type="transmembrane region" description="Helical" evidence="5">
    <location>
        <begin position="40"/>
        <end position="61"/>
    </location>
</feature>
<gene>
    <name evidence="7" type="ORF">ENM11_00410</name>
</gene>
<dbReference type="CDD" id="cd02968">
    <property type="entry name" value="SCO"/>
    <property type="match status" value="1"/>
</dbReference>
<sequence length="238" mass="26539">MQAYPIHHASRIIILSVFTQMFEKHLIVRERNLPAMNRRLLLLVAAAVVAVAAGAFAAYTMRTLSSGYKPPIEIPGEKVLPDFRLTDQNGQPFTLSSIRGKKAVLIYFGYTHCPDVCPAVLSKFSKTISTLGSKADNVAFLFVTVDPERDTPSALKKYLSYFSDKILGLTGSAEEVANVLKLYNIYAYKHPPDEKGNYLVDHYALVLGADRNHVLRIGLTFEMPADEYVEAVKWLLSK</sequence>
<dbReference type="FunFam" id="3.40.30.10:FF:000013">
    <property type="entry name" value="Blast:Protein SCO1 homolog, mitochondrial"/>
    <property type="match status" value="1"/>
</dbReference>
<evidence type="ECO:0000259" key="6">
    <source>
        <dbReference type="PROSITE" id="PS51352"/>
    </source>
</evidence>
<comment type="caution">
    <text evidence="7">The sequence shown here is derived from an EMBL/GenBank/DDBJ whole genome shotgun (WGS) entry which is preliminary data.</text>
</comment>
<dbReference type="InterPro" id="IPR036249">
    <property type="entry name" value="Thioredoxin-like_sf"/>
</dbReference>
<dbReference type="GO" id="GO:0046872">
    <property type="term" value="F:metal ion binding"/>
    <property type="evidence" value="ECO:0007669"/>
    <property type="project" value="UniProtKB-KW"/>
</dbReference>
<feature type="binding site" evidence="3">
    <location>
        <position position="113"/>
    </location>
    <ligand>
        <name>Cu cation</name>
        <dbReference type="ChEBI" id="CHEBI:23378"/>
    </ligand>
</feature>
<dbReference type="InterPro" id="IPR013766">
    <property type="entry name" value="Thioredoxin_domain"/>
</dbReference>
<dbReference type="InterPro" id="IPR003782">
    <property type="entry name" value="SCO1/SenC"/>
</dbReference>
<dbReference type="SUPFAM" id="SSF52833">
    <property type="entry name" value="Thioredoxin-like"/>
    <property type="match status" value="1"/>
</dbReference>
<name>A0A7C5Q6U5_CALS0</name>
<evidence type="ECO:0000313" key="7">
    <source>
        <dbReference type="EMBL" id="HHK67606.1"/>
    </source>
</evidence>
<dbReference type="AlphaFoldDB" id="A0A7C5Q6U5"/>
<dbReference type="Pfam" id="PF02630">
    <property type="entry name" value="SCO1-SenC"/>
    <property type="match status" value="1"/>
</dbReference>
<feature type="domain" description="Thioredoxin" evidence="6">
    <location>
        <begin position="74"/>
        <end position="237"/>
    </location>
</feature>
<evidence type="ECO:0000256" key="5">
    <source>
        <dbReference type="SAM" id="Phobius"/>
    </source>
</evidence>
<evidence type="ECO:0000256" key="4">
    <source>
        <dbReference type="PIRSR" id="PIRSR603782-2"/>
    </source>
</evidence>
<dbReference type="EMBL" id="DRWN01000006">
    <property type="protein sequence ID" value="HHK67606.1"/>
    <property type="molecule type" value="Genomic_DNA"/>
</dbReference>
<keyword evidence="5" id="KW-1133">Transmembrane helix</keyword>